<dbReference type="AlphaFoldDB" id="A0AAE0H3W2"/>
<dbReference type="InterPro" id="IPR000742">
    <property type="entry name" value="EGF"/>
</dbReference>
<dbReference type="InterPro" id="IPR018097">
    <property type="entry name" value="EGF_Ca-bd_CS"/>
</dbReference>
<sequence length="1259" mass="129547">MFTNNAVLASQNITASAISSSDITIAASRRPFPCQHHTPCHPEALCVDNITAPSSFTCRSCPLGYTAKDGACQDVDECSTGSPSSNATTLACSPLANCTNHAGGFSCSPCPAGYLDLQVPGGGQLCIDVDECSSNHGGCDFLSSCINLPGGVSCGPCPAGYVDAFTPSMDHICADVDECAEGRLGSMACAPQSHCINLPGGSSCGPCDPPDLYRGDGYECRLVQTCSEENGGCDLLTTCVSLEQGGVQCGGCPLGMSGSGDTRCVDVDGCREAPCFPGVECSDILPPEFGAVCGECPDGYVGDGRICEEASCTRTPAPCSTDPLVACAEIAGGAAVCGPCPPGYDGDGTVCTDVDECARGNGGCDSAVGCTNTPGGYSCGACPGGTVGDGHSGCRSLTNCEEQNGGCDPLTTCTDVGTIAPHQCGPCPAGYTGNGSSGCTDIDGCMDDSLCYPGVRCVDIPASMEDGNHVGGHVCGECPDGMVGDGVSCVQNMCFFDNGGCDPSVSCVTSASHPSGRVCGACPTGYTDAFTGNDGRRCEEVDGCRDEPCLAHRECVDLSPADEAALGVAYVCGSCALGFQQEGEACEDVDECAIDSGVCWMSSDGVARTECINTPGGYECGACPAGMRGSGRSGCTPVTDCSNNNGGCWVGAGEAEGFASECTDSDLGSVCGECPSGFEGNGASVCVDIDGCAAAPCFEGVQCADIPAPDVGYTCGRCPEGYRGDGEECILCHLRVAIEHTTVVGGVVGRKGWERGAREVIAGNNRGLDSEECVNTQGMRFWWSGASSDGSVVELSAARHTADTLVLNLPKADLVVWRTYSFQLVVALVGNSAVHADARTTFFVRSQPLVLAVRGGQLVTGESSPIVLEADSIDPDGEPEVLSVERHLLMISGVQGATPMQNYTFVVTGSKDSRVTEATTWLRIYPGSPPVPVIAPLLERVNPNSKLRLFGSARAMFPQDLTYEWTARSLGESAAPLNLTSRKVLASSSRFIPSIVLHEGVLVGGSEYVFQLATRDRQGVGTVQMAVQVNAPPQYGWVEIAPSVGLAYMDTFVLTAPGWVDEDSPMWFQYSCQAVGGETLMLNDFAPLARPVSTLSTVLPLEGLEAFAYQVTGRVTARDSLGATSEAERNITVTSPLGSDSGITSADLIQTLTGGIDESLGSGDSGLAMVLVDSVASILNSSSRSNESAALVAVQGDMLAHVAQVKEGAFPATSSVERFARSVSALSSDVQKLSDDAQLQSLGLLRGLVQDTQSVGVQL</sequence>
<gene>
    <name evidence="5" type="ORF">CYMTET_3117</name>
</gene>
<dbReference type="Pfam" id="PF07645">
    <property type="entry name" value="EGF_CA"/>
    <property type="match status" value="5"/>
</dbReference>
<dbReference type="PANTHER" id="PTHR10199">
    <property type="entry name" value="THROMBOSPONDIN"/>
    <property type="match status" value="1"/>
</dbReference>
<evidence type="ECO:0000259" key="4">
    <source>
        <dbReference type="PROSITE" id="PS50026"/>
    </source>
</evidence>
<dbReference type="Gene3D" id="2.10.25.10">
    <property type="entry name" value="Laminin"/>
    <property type="match status" value="10"/>
</dbReference>
<dbReference type="InterPro" id="IPR002859">
    <property type="entry name" value="PKD/REJ-like"/>
</dbReference>
<name>A0AAE0H3W2_9CHLO</name>
<protein>
    <recommendedName>
        <fullName evidence="4">EGF-like domain-containing protein</fullName>
    </recommendedName>
</protein>
<dbReference type="PROSITE" id="PS50026">
    <property type="entry name" value="EGF_3"/>
    <property type="match status" value="2"/>
</dbReference>
<keyword evidence="2" id="KW-1015">Disulfide bond</keyword>
<dbReference type="Proteomes" id="UP001190700">
    <property type="component" value="Unassembled WGS sequence"/>
</dbReference>
<dbReference type="CDD" id="cd00054">
    <property type="entry name" value="EGF_CA"/>
    <property type="match status" value="3"/>
</dbReference>
<dbReference type="EMBL" id="LGRX02000130">
    <property type="protein sequence ID" value="KAK3289438.1"/>
    <property type="molecule type" value="Genomic_DNA"/>
</dbReference>
<evidence type="ECO:0000256" key="3">
    <source>
        <dbReference type="PROSITE-ProRule" id="PRU00076"/>
    </source>
</evidence>
<dbReference type="Pfam" id="PF02010">
    <property type="entry name" value="REJ"/>
    <property type="match status" value="2"/>
</dbReference>
<evidence type="ECO:0000313" key="5">
    <source>
        <dbReference type="EMBL" id="KAK3289438.1"/>
    </source>
</evidence>
<feature type="domain" description="EGF-like" evidence="4">
    <location>
        <begin position="266"/>
        <end position="308"/>
    </location>
</feature>
<comment type="caution">
    <text evidence="5">The sequence shown here is derived from an EMBL/GenBank/DDBJ whole genome shotgun (WGS) entry which is preliminary data.</text>
</comment>
<comment type="caution">
    <text evidence="3">Lacks conserved residue(s) required for the propagation of feature annotation.</text>
</comment>
<dbReference type="InterPro" id="IPR049883">
    <property type="entry name" value="NOTCH1_EGF-like"/>
</dbReference>
<keyword evidence="1 3" id="KW-0245">EGF-like domain</keyword>
<keyword evidence="6" id="KW-1185">Reference proteome</keyword>
<dbReference type="SMART" id="SM00181">
    <property type="entry name" value="EGF"/>
    <property type="match status" value="15"/>
</dbReference>
<evidence type="ECO:0000256" key="2">
    <source>
        <dbReference type="ARBA" id="ARBA00023157"/>
    </source>
</evidence>
<evidence type="ECO:0000313" key="6">
    <source>
        <dbReference type="Proteomes" id="UP001190700"/>
    </source>
</evidence>
<dbReference type="SMART" id="SM00179">
    <property type="entry name" value="EGF_CA"/>
    <property type="match status" value="10"/>
</dbReference>
<feature type="domain" description="EGF-like" evidence="4">
    <location>
        <begin position="688"/>
        <end position="730"/>
    </location>
</feature>
<dbReference type="PROSITE" id="PS01187">
    <property type="entry name" value="EGF_CA"/>
    <property type="match status" value="1"/>
</dbReference>
<reference evidence="5 6" key="1">
    <citation type="journal article" date="2015" name="Genome Biol. Evol.">
        <title>Comparative Genomics of a Bacterivorous Green Alga Reveals Evolutionary Causalities and Consequences of Phago-Mixotrophic Mode of Nutrition.</title>
        <authorList>
            <person name="Burns J.A."/>
            <person name="Paasch A."/>
            <person name="Narechania A."/>
            <person name="Kim E."/>
        </authorList>
    </citation>
    <scope>NUCLEOTIDE SEQUENCE [LARGE SCALE GENOMIC DNA]</scope>
    <source>
        <strain evidence="5 6">PLY_AMNH</strain>
    </source>
</reference>
<dbReference type="PANTHER" id="PTHR10199:SF100">
    <property type="entry name" value="THROMBOSPONDIN, ISOFORM A"/>
    <property type="match status" value="1"/>
</dbReference>
<accession>A0AAE0H3W2</accession>
<dbReference type="SUPFAM" id="SSF57196">
    <property type="entry name" value="EGF/Laminin"/>
    <property type="match status" value="1"/>
</dbReference>
<organism evidence="5 6">
    <name type="scientific">Cymbomonas tetramitiformis</name>
    <dbReference type="NCBI Taxonomy" id="36881"/>
    <lineage>
        <taxon>Eukaryota</taxon>
        <taxon>Viridiplantae</taxon>
        <taxon>Chlorophyta</taxon>
        <taxon>Pyramimonadophyceae</taxon>
        <taxon>Pyramimonadales</taxon>
        <taxon>Pyramimonadaceae</taxon>
        <taxon>Cymbomonas</taxon>
    </lineage>
</organism>
<evidence type="ECO:0000256" key="1">
    <source>
        <dbReference type="ARBA" id="ARBA00022536"/>
    </source>
</evidence>
<proteinExistence type="predicted"/>
<dbReference type="InterPro" id="IPR001881">
    <property type="entry name" value="EGF-like_Ca-bd_dom"/>
</dbReference>
<dbReference type="GO" id="GO:0005509">
    <property type="term" value="F:calcium ion binding"/>
    <property type="evidence" value="ECO:0007669"/>
    <property type="project" value="InterPro"/>
</dbReference>